<evidence type="ECO:0000256" key="2">
    <source>
        <dbReference type="ARBA" id="ARBA00022980"/>
    </source>
</evidence>
<dbReference type="AlphaFoldDB" id="A0A2N5UKA3"/>
<evidence type="ECO:0000256" key="1">
    <source>
        <dbReference type="ARBA" id="ARBA00009339"/>
    </source>
</evidence>
<comment type="similarity">
    <text evidence="1">Belongs to the eukaryotic ribosomal protein eL39 family.</text>
</comment>
<dbReference type="InterPro" id="IPR020083">
    <property type="entry name" value="Ribosomal_eL39_CS"/>
</dbReference>
<dbReference type="Proteomes" id="UP000235388">
    <property type="component" value="Unassembled WGS sequence"/>
</dbReference>
<evidence type="ECO:0000256" key="4">
    <source>
        <dbReference type="ARBA" id="ARBA00035234"/>
    </source>
</evidence>
<dbReference type="STRING" id="200324.A0A2N5UKA3"/>
<accession>A0A2N5UKA3</accession>
<dbReference type="PANTHER" id="PTHR19970:SF0">
    <property type="entry name" value="LARGE RIBOSOMAL SUBUNIT PROTEIN EL39"/>
    <property type="match status" value="1"/>
</dbReference>
<evidence type="ECO:0000313" key="8">
    <source>
        <dbReference type="Proteomes" id="UP000235388"/>
    </source>
</evidence>
<dbReference type="GO" id="GO:0003735">
    <property type="term" value="F:structural constituent of ribosome"/>
    <property type="evidence" value="ECO:0007669"/>
    <property type="project" value="InterPro"/>
</dbReference>
<evidence type="ECO:0000256" key="5">
    <source>
        <dbReference type="ARBA" id="ARBA00035339"/>
    </source>
</evidence>
<keyword evidence="3" id="KW-0687">Ribonucleoprotein</keyword>
<comment type="caution">
    <text evidence="7">The sequence shown here is derived from an EMBL/GenBank/DDBJ whole genome shotgun (WGS) entry which is preliminary data.</text>
</comment>
<proteinExistence type="inferred from homology"/>
<evidence type="ECO:0000256" key="3">
    <source>
        <dbReference type="ARBA" id="ARBA00023274"/>
    </source>
</evidence>
<dbReference type="EMBL" id="PGCJ01000211">
    <property type="protein sequence ID" value="PLW38199.1"/>
    <property type="molecule type" value="Genomic_DNA"/>
</dbReference>
<protein>
    <recommendedName>
        <fullName evidence="4">Large ribosomal subunit protein eL39</fullName>
    </recommendedName>
    <alternativeName>
        <fullName evidence="5">60S ribosomal protein L39</fullName>
    </alternativeName>
</protein>
<dbReference type="Pfam" id="PF00832">
    <property type="entry name" value="Ribosomal_L39"/>
    <property type="match status" value="1"/>
</dbReference>
<keyword evidence="8" id="KW-1185">Reference proteome</keyword>
<dbReference type="InterPro" id="IPR000077">
    <property type="entry name" value="Ribosomal_eL39"/>
</dbReference>
<sequence length="153" mass="17090">MCAAVFEPASQPYASFTLRWAKTSLVPARLWAGDWEPCEEHERREVPLFNDGKGSTCFPERHASKSEVSVAARGAAGLGSGTPAASVPHEAHPAPLSSPLRTMSSNKTFRVKRILAKAQVQNRPIPQWCRLKTDAKITYNAKRRHWRRTKLNL</sequence>
<dbReference type="HAMAP" id="MF_00629">
    <property type="entry name" value="Ribosomal_eL39"/>
    <property type="match status" value="1"/>
</dbReference>
<dbReference type="SUPFAM" id="SSF48662">
    <property type="entry name" value="Ribosomal protein L39e"/>
    <property type="match status" value="1"/>
</dbReference>
<evidence type="ECO:0000313" key="7">
    <source>
        <dbReference type="EMBL" id="PLW38199.1"/>
    </source>
</evidence>
<keyword evidence="2" id="KW-0689">Ribosomal protein</keyword>
<name>A0A2N5UKA3_9BASI</name>
<dbReference type="PANTHER" id="PTHR19970">
    <property type="entry name" value="RIBOSOMAL PROTEIN L39E"/>
    <property type="match status" value="1"/>
</dbReference>
<reference evidence="7 8" key="1">
    <citation type="submission" date="2017-11" db="EMBL/GenBank/DDBJ databases">
        <title>De novo assembly and phasing of dikaryotic genomes from two isolates of Puccinia coronata f. sp. avenae, the causal agent of oat crown rust.</title>
        <authorList>
            <person name="Miller M.E."/>
            <person name="Zhang Y."/>
            <person name="Omidvar V."/>
            <person name="Sperschneider J."/>
            <person name="Schwessinger B."/>
            <person name="Raley C."/>
            <person name="Palmer J.M."/>
            <person name="Garnica D."/>
            <person name="Upadhyaya N."/>
            <person name="Rathjen J."/>
            <person name="Taylor J.M."/>
            <person name="Park R.F."/>
            <person name="Dodds P.N."/>
            <person name="Hirsch C.D."/>
            <person name="Kianian S.F."/>
            <person name="Figueroa M."/>
        </authorList>
    </citation>
    <scope>NUCLEOTIDE SEQUENCE [LARGE SCALE GENOMIC DNA]</scope>
    <source>
        <strain evidence="7">12NC29</strain>
    </source>
</reference>
<dbReference type="FunFam" id="1.10.1620.10:FF:000001">
    <property type="entry name" value="60S ribosomal protein-like L39"/>
    <property type="match status" value="1"/>
</dbReference>
<dbReference type="InterPro" id="IPR023626">
    <property type="entry name" value="Ribosomal_eL39_dom_sf"/>
</dbReference>
<organism evidence="7 8">
    <name type="scientific">Puccinia coronata f. sp. avenae</name>
    <dbReference type="NCBI Taxonomy" id="200324"/>
    <lineage>
        <taxon>Eukaryota</taxon>
        <taxon>Fungi</taxon>
        <taxon>Dikarya</taxon>
        <taxon>Basidiomycota</taxon>
        <taxon>Pucciniomycotina</taxon>
        <taxon>Pucciniomycetes</taxon>
        <taxon>Pucciniales</taxon>
        <taxon>Pucciniaceae</taxon>
        <taxon>Puccinia</taxon>
    </lineage>
</organism>
<gene>
    <name evidence="7" type="ORF">PCANC_13625</name>
</gene>
<dbReference type="Gene3D" id="1.10.1620.10">
    <property type="entry name" value="Ribosomal protein L39e"/>
    <property type="match status" value="1"/>
</dbReference>
<feature type="region of interest" description="Disordered" evidence="6">
    <location>
        <begin position="74"/>
        <end position="102"/>
    </location>
</feature>
<dbReference type="OrthoDB" id="6332053at2759"/>
<evidence type="ECO:0000256" key="6">
    <source>
        <dbReference type="SAM" id="MobiDB-lite"/>
    </source>
</evidence>
<dbReference type="GO" id="GO:0022625">
    <property type="term" value="C:cytosolic large ribosomal subunit"/>
    <property type="evidence" value="ECO:0007669"/>
    <property type="project" value="TreeGrafter"/>
</dbReference>
<dbReference type="GO" id="GO:0006412">
    <property type="term" value="P:translation"/>
    <property type="evidence" value="ECO:0007669"/>
    <property type="project" value="InterPro"/>
</dbReference>
<dbReference type="PROSITE" id="PS00051">
    <property type="entry name" value="RIBOSOMAL_L39E"/>
    <property type="match status" value="1"/>
</dbReference>